<evidence type="ECO:0000313" key="2">
    <source>
        <dbReference type="EMBL" id="KDS64586.1"/>
    </source>
</evidence>
<evidence type="ECO:0000313" key="3">
    <source>
        <dbReference type="Proteomes" id="UP000028013"/>
    </source>
</evidence>
<dbReference type="AlphaFoldDB" id="A0A078SVR0"/>
<name>A0A078SVR0_BACUN</name>
<feature type="transmembrane region" description="Helical" evidence="1">
    <location>
        <begin position="12"/>
        <end position="34"/>
    </location>
</feature>
<dbReference type="Proteomes" id="UP000028013">
    <property type="component" value="Unassembled WGS sequence"/>
</dbReference>
<accession>A0A078SVR0</accession>
<keyword evidence="1" id="KW-0812">Transmembrane</keyword>
<keyword evidence="1" id="KW-1133">Transmembrane helix</keyword>
<sequence length="41" mass="4751">MESKHFTMYRSALYTGDIMEILGVMSFIMISVFYHQGKSIS</sequence>
<proteinExistence type="predicted"/>
<protein>
    <submittedName>
        <fullName evidence="2">Putative membrane protein</fullName>
    </submittedName>
</protein>
<dbReference type="EMBL" id="JNHN01000007">
    <property type="protein sequence ID" value="KDS64586.1"/>
    <property type="molecule type" value="Genomic_DNA"/>
</dbReference>
<gene>
    <name evidence="2" type="ORF">M094_3293</name>
</gene>
<comment type="caution">
    <text evidence="2">The sequence shown here is derived from an EMBL/GenBank/DDBJ whole genome shotgun (WGS) entry which is preliminary data.</text>
</comment>
<organism evidence="2 3">
    <name type="scientific">Bacteroides uniformis str. 3978 T3 ii</name>
    <dbReference type="NCBI Taxonomy" id="1339349"/>
    <lineage>
        <taxon>Bacteria</taxon>
        <taxon>Pseudomonadati</taxon>
        <taxon>Bacteroidota</taxon>
        <taxon>Bacteroidia</taxon>
        <taxon>Bacteroidales</taxon>
        <taxon>Bacteroidaceae</taxon>
        <taxon>Bacteroides</taxon>
    </lineage>
</organism>
<evidence type="ECO:0000256" key="1">
    <source>
        <dbReference type="SAM" id="Phobius"/>
    </source>
</evidence>
<keyword evidence="1" id="KW-0472">Membrane</keyword>
<reference evidence="2 3" key="1">
    <citation type="submission" date="2014-04" db="EMBL/GenBank/DDBJ databases">
        <authorList>
            <person name="Sears C."/>
            <person name="Carroll K."/>
            <person name="Sack B.R."/>
            <person name="Qadri F."/>
            <person name="Myers L.L."/>
            <person name="Chung G.-T."/>
            <person name="Escheverria P."/>
            <person name="Fraser C.M."/>
            <person name="Sadzewicz L."/>
            <person name="Shefchek K.A."/>
            <person name="Tallon L."/>
            <person name="Das S.P."/>
            <person name="Daugherty S."/>
            <person name="Mongodin E.F."/>
        </authorList>
    </citation>
    <scope>NUCLEOTIDE SEQUENCE [LARGE SCALE GENOMIC DNA]</scope>
    <source>
        <strain evidence="2 3">3978 T3 ii</strain>
    </source>
</reference>